<comment type="caution">
    <text evidence="1">The sequence shown here is derived from an EMBL/GenBank/DDBJ whole genome shotgun (WGS) entry which is preliminary data.</text>
</comment>
<dbReference type="EMBL" id="JAJFAZ020000006">
    <property type="protein sequence ID" value="KAI5324636.1"/>
    <property type="molecule type" value="Genomic_DNA"/>
</dbReference>
<organism evidence="1 2">
    <name type="scientific">Prunus dulcis</name>
    <name type="common">Almond</name>
    <name type="synonym">Amygdalus dulcis</name>
    <dbReference type="NCBI Taxonomy" id="3755"/>
    <lineage>
        <taxon>Eukaryota</taxon>
        <taxon>Viridiplantae</taxon>
        <taxon>Streptophyta</taxon>
        <taxon>Embryophyta</taxon>
        <taxon>Tracheophyta</taxon>
        <taxon>Spermatophyta</taxon>
        <taxon>Magnoliopsida</taxon>
        <taxon>eudicotyledons</taxon>
        <taxon>Gunneridae</taxon>
        <taxon>Pentapetalae</taxon>
        <taxon>rosids</taxon>
        <taxon>fabids</taxon>
        <taxon>Rosales</taxon>
        <taxon>Rosaceae</taxon>
        <taxon>Amygdaloideae</taxon>
        <taxon>Amygdaleae</taxon>
        <taxon>Prunus</taxon>
    </lineage>
</organism>
<accession>A0AAD4YX26</accession>
<name>A0AAD4YX26_PRUDU</name>
<dbReference type="Proteomes" id="UP001054821">
    <property type="component" value="Chromosome 6"/>
</dbReference>
<reference evidence="1 2" key="1">
    <citation type="journal article" date="2022" name="G3 (Bethesda)">
        <title>Whole-genome sequence and methylome profiling of the almond [Prunus dulcis (Mill.) D.A. Webb] cultivar 'Nonpareil'.</title>
        <authorList>
            <person name="D'Amico-Willman K.M."/>
            <person name="Ouma W.Z."/>
            <person name="Meulia T."/>
            <person name="Sideli G.M."/>
            <person name="Gradziel T.M."/>
            <person name="Fresnedo-Ramirez J."/>
        </authorList>
    </citation>
    <scope>NUCLEOTIDE SEQUENCE [LARGE SCALE GENOMIC DNA]</scope>
    <source>
        <strain evidence="1">Clone GOH B32 T37-40</strain>
    </source>
</reference>
<keyword evidence="2" id="KW-1185">Reference proteome</keyword>
<evidence type="ECO:0000313" key="2">
    <source>
        <dbReference type="Proteomes" id="UP001054821"/>
    </source>
</evidence>
<sequence length="108" mass="12715">MYVSCWEAPAHGRNKPQGRTFKEPEGISARRLLEEKAPFKPVSLPISFSHQLLPWRRGGKKRKISQNEMSQRDIREMKGETWQNWRETIRVSWKGRASSGYKRVISYP</sequence>
<proteinExistence type="predicted"/>
<protein>
    <submittedName>
        <fullName evidence="1">Uncharacterized protein</fullName>
    </submittedName>
</protein>
<evidence type="ECO:0000313" key="1">
    <source>
        <dbReference type="EMBL" id="KAI5324636.1"/>
    </source>
</evidence>
<gene>
    <name evidence="1" type="ORF">L3X38_033709</name>
</gene>
<dbReference type="AlphaFoldDB" id="A0AAD4YX26"/>